<protein>
    <submittedName>
        <fullName evidence="2">Transposase IS116/IS110/IS902 family</fullName>
    </submittedName>
</protein>
<dbReference type="GO" id="GO:0003677">
    <property type="term" value="F:DNA binding"/>
    <property type="evidence" value="ECO:0007669"/>
    <property type="project" value="InterPro"/>
</dbReference>
<sequence>MKELNAASNRIQRWLKIYFPEYLTVYKKFDTTTGMMILEKAPLPDMVKALGADHIVKIWRQQKVRGKGASLNRAKTLVDAAHDSVGKPGGQGAVMEIQMLLEDYKVKKQQLEMVTSVMEELTMQIPNADKMLSVNGIGLVTVAGFISEVGDISRFKNPKQIQKYAGFELVENSSGKHKGRTTISKRGRKIIYQVVLPLIRINQEFGSIYDYYRKRIKNPLKGRQAMIAVGCKLIRVFFAIMTKGVVFNGTKMIEDIHRPTQLPQAA</sequence>
<evidence type="ECO:0000259" key="1">
    <source>
        <dbReference type="Pfam" id="PF02371"/>
    </source>
</evidence>
<dbReference type="AlphaFoldDB" id="A0A174S765"/>
<gene>
    <name evidence="2" type="ORF">ERS852520_02533</name>
</gene>
<dbReference type="Pfam" id="PF02371">
    <property type="entry name" value="Transposase_20"/>
    <property type="match status" value="1"/>
</dbReference>
<reference evidence="2 3" key="1">
    <citation type="submission" date="2015-09" db="EMBL/GenBank/DDBJ databases">
        <authorList>
            <consortium name="Pathogen Informatics"/>
        </authorList>
    </citation>
    <scope>NUCLEOTIDE SEQUENCE [LARGE SCALE GENOMIC DNA]</scope>
    <source>
        <strain evidence="2 3">2789STDY5834908</strain>
    </source>
</reference>
<accession>A0A174S765</accession>
<dbReference type="Proteomes" id="UP000095564">
    <property type="component" value="Unassembled WGS sequence"/>
</dbReference>
<dbReference type="EMBL" id="CZAU01000028">
    <property type="protein sequence ID" value="CUP91757.1"/>
    <property type="molecule type" value="Genomic_DNA"/>
</dbReference>
<dbReference type="GO" id="GO:0006313">
    <property type="term" value="P:DNA transposition"/>
    <property type="evidence" value="ECO:0007669"/>
    <property type="project" value="InterPro"/>
</dbReference>
<dbReference type="InterPro" id="IPR003346">
    <property type="entry name" value="Transposase_20"/>
</dbReference>
<dbReference type="InterPro" id="IPR047650">
    <property type="entry name" value="Transpos_IS110"/>
</dbReference>
<dbReference type="PANTHER" id="PTHR33055">
    <property type="entry name" value="TRANSPOSASE FOR INSERTION SEQUENCE ELEMENT IS1111A"/>
    <property type="match status" value="1"/>
</dbReference>
<evidence type="ECO:0000313" key="2">
    <source>
        <dbReference type="EMBL" id="CUP91757.1"/>
    </source>
</evidence>
<organism evidence="2 3">
    <name type="scientific">Anaerostipes hadrus</name>
    <dbReference type="NCBI Taxonomy" id="649756"/>
    <lineage>
        <taxon>Bacteria</taxon>
        <taxon>Bacillati</taxon>
        <taxon>Bacillota</taxon>
        <taxon>Clostridia</taxon>
        <taxon>Lachnospirales</taxon>
        <taxon>Lachnospiraceae</taxon>
        <taxon>Anaerostipes</taxon>
    </lineage>
</organism>
<evidence type="ECO:0000313" key="3">
    <source>
        <dbReference type="Proteomes" id="UP000095564"/>
    </source>
</evidence>
<feature type="domain" description="Transposase IS116/IS110/IS902 C-terminal" evidence="1">
    <location>
        <begin position="131"/>
        <end position="209"/>
    </location>
</feature>
<dbReference type="GO" id="GO:0004803">
    <property type="term" value="F:transposase activity"/>
    <property type="evidence" value="ECO:0007669"/>
    <property type="project" value="InterPro"/>
</dbReference>
<name>A0A174S765_ANAHA</name>
<proteinExistence type="predicted"/>